<dbReference type="OrthoDB" id="8928203at2759"/>
<keyword evidence="1" id="KW-1133">Transmembrane helix</keyword>
<evidence type="ECO:0000313" key="3">
    <source>
        <dbReference type="Proteomes" id="UP000281406"/>
    </source>
</evidence>
<keyword evidence="1" id="KW-0812">Transmembrane</keyword>
<organism evidence="2 3">
    <name type="scientific">Anabarilius grahami</name>
    <name type="common">Kanglang fish</name>
    <name type="synonym">Barilius grahami</name>
    <dbReference type="NCBI Taxonomy" id="495550"/>
    <lineage>
        <taxon>Eukaryota</taxon>
        <taxon>Metazoa</taxon>
        <taxon>Chordata</taxon>
        <taxon>Craniata</taxon>
        <taxon>Vertebrata</taxon>
        <taxon>Euteleostomi</taxon>
        <taxon>Actinopterygii</taxon>
        <taxon>Neopterygii</taxon>
        <taxon>Teleostei</taxon>
        <taxon>Ostariophysi</taxon>
        <taxon>Cypriniformes</taxon>
        <taxon>Xenocyprididae</taxon>
        <taxon>Xenocypridinae</taxon>
        <taxon>Xenocypridinae incertae sedis</taxon>
        <taxon>Anabarilius</taxon>
    </lineage>
</organism>
<proteinExistence type="predicted"/>
<dbReference type="EMBL" id="RJVU01000170">
    <property type="protein sequence ID" value="ROL55572.1"/>
    <property type="molecule type" value="Genomic_DNA"/>
</dbReference>
<sequence length="199" mass="22549">MDSKDARESLESGGGGARCRCSNGRRNSAAVLLIHSLLIAACAVLSLNIYLREQPGSSKQHDVGIYMQMIEIDSDELRFSTIWNHTVHLQDDKRVKLECAGPYTVYLWACMTKISTEAVVNLTMEQGIKSFHLQTLWGNECKEMQKEIMLSEKDDVTVYIKGYVKDTRKIRLFLGLHYMLGAQCFPNPLDPELLKQLGY</sequence>
<accession>A0A3N0ZB63</accession>
<evidence type="ECO:0000313" key="2">
    <source>
        <dbReference type="EMBL" id="ROL55572.1"/>
    </source>
</evidence>
<reference evidence="2 3" key="1">
    <citation type="submission" date="2018-10" db="EMBL/GenBank/DDBJ databases">
        <title>Genome assembly for a Yunnan-Guizhou Plateau 3E fish, Anabarilius grahami (Regan), and its evolutionary and genetic applications.</title>
        <authorList>
            <person name="Jiang W."/>
        </authorList>
    </citation>
    <scope>NUCLEOTIDE SEQUENCE [LARGE SCALE GENOMIC DNA]</scope>
    <source>
        <strain evidence="2">AG-KIZ</strain>
        <tissue evidence="2">Muscle</tissue>
    </source>
</reference>
<keyword evidence="3" id="KW-1185">Reference proteome</keyword>
<name>A0A3N0ZB63_ANAGA</name>
<protein>
    <submittedName>
        <fullName evidence="2">Uncharacterized protein</fullName>
    </submittedName>
</protein>
<dbReference type="AlphaFoldDB" id="A0A3N0ZB63"/>
<feature type="transmembrane region" description="Helical" evidence="1">
    <location>
        <begin position="30"/>
        <end position="51"/>
    </location>
</feature>
<gene>
    <name evidence="2" type="ORF">DPX16_7512</name>
</gene>
<comment type="caution">
    <text evidence="2">The sequence shown here is derived from an EMBL/GenBank/DDBJ whole genome shotgun (WGS) entry which is preliminary data.</text>
</comment>
<keyword evidence="1" id="KW-0472">Membrane</keyword>
<evidence type="ECO:0000256" key="1">
    <source>
        <dbReference type="SAM" id="Phobius"/>
    </source>
</evidence>
<dbReference type="Proteomes" id="UP000281406">
    <property type="component" value="Unassembled WGS sequence"/>
</dbReference>